<feature type="region of interest" description="Disordered" evidence="2">
    <location>
        <begin position="745"/>
        <end position="766"/>
    </location>
</feature>
<feature type="region of interest" description="Disordered" evidence="2">
    <location>
        <begin position="884"/>
        <end position="909"/>
    </location>
</feature>
<feature type="compositionally biased region" description="Polar residues" evidence="2">
    <location>
        <begin position="16"/>
        <end position="27"/>
    </location>
</feature>
<organism evidence="3 4">
    <name type="scientific">Triparma laevis f. inornata</name>
    <dbReference type="NCBI Taxonomy" id="1714386"/>
    <lineage>
        <taxon>Eukaryota</taxon>
        <taxon>Sar</taxon>
        <taxon>Stramenopiles</taxon>
        <taxon>Ochrophyta</taxon>
        <taxon>Bolidophyceae</taxon>
        <taxon>Parmales</taxon>
        <taxon>Triparmaceae</taxon>
        <taxon>Triparma</taxon>
    </lineage>
</organism>
<evidence type="ECO:0008006" key="5">
    <source>
        <dbReference type="Google" id="ProtNLM"/>
    </source>
</evidence>
<dbReference type="Proteomes" id="UP001162640">
    <property type="component" value="Unassembled WGS sequence"/>
</dbReference>
<feature type="region of interest" description="Disordered" evidence="2">
    <location>
        <begin position="1"/>
        <end position="29"/>
    </location>
</feature>
<evidence type="ECO:0000256" key="1">
    <source>
        <dbReference type="SAM" id="Coils"/>
    </source>
</evidence>
<dbReference type="InterPro" id="IPR015915">
    <property type="entry name" value="Kelch-typ_b-propeller"/>
</dbReference>
<feature type="region of interest" description="Disordered" evidence="2">
    <location>
        <begin position="655"/>
        <end position="678"/>
    </location>
</feature>
<accession>A0A9W7EKJ8</accession>
<dbReference type="AlphaFoldDB" id="A0A9W7EKJ8"/>
<dbReference type="Pfam" id="PF24681">
    <property type="entry name" value="Kelch_KLHDC2_KLHL20_DRC7"/>
    <property type="match status" value="1"/>
</dbReference>
<sequence>MSTQAVYPSHPPPQNAPASPTSSTNEDATPGRAKILRWGNVPIETFAPSSRTGHASHIIGDSMYVFGGMENSNRTNSTFLLNLKTKRWSRPMCDGTDRDTSESNANFGETVIKPLPAPRTHCASFIYGPHLYIHGGEGASLMPSERHNKDDHHLPETEDDLNAAFLNKKQFVEVTVLSDSRPPRTCMDDMWMLDTSKTPLTWELIPTALSPLPRKSHTTCVASHCGTAVVILFGGAPSGRKDPSNALYWVEAASLEGHNNKAKVAMWNRAAAKGAPPAPRFGHAAFSVSSYEDDVDAQDYVSTHSGDVESSSLIIFGGACLSSKEDAKSRKKFRRTKKRDGHVVYSHDLHAFDFRTKEWRTVRSGVTHPNASFETLVREGNSNAGRMVGSASEPTLVNNASNQTLSSSASMVRFHPTTKEEGGKAELQPMSHSASAKDILIAQGVDVESIERALIKFKKEKIIASKEAAEERNARIALEDSIKDLEESIKDLEARKKEAEENLGDEATILNQRIETQERTIADLKMQVKEQQNLMLQMDMSRIEELGVLRHAKGARIEAMVDKGQDTVEEWRLVPIKMNMDTDVQVDVAELGVGGDDVTLASIKAGEDELKEVQRKKELDEWVKEKKVVDGEEVLECEGIEGKELAPADHILANSPRKPAASARSALASSRSSNRPLSVRIQEPNGFASESFAGSVLVDGVDVEEVEGEEAQQQEVVGVMKGKGLGDTDRARTPPESETARLTVVPSYTGGGEGSEGESESRPPTAETQIINETGLSNPFADAFTNLPEMECTLPPPELLATSRTGVSDMSDSILETGRLTAGEGEGDELLKFNYKQKVKLDEGYLTAKPTKVKVAAASTLQSTWRRKLAVLIYKVKIREEEARRKREAMKKTEKEEESEDEEYNALVDENEHLHVEKIKMTQTMERMRRELEELKGRVGGEVEEVEEVVEKHGKGHKKKK</sequence>
<proteinExistence type="predicted"/>
<evidence type="ECO:0000313" key="4">
    <source>
        <dbReference type="Proteomes" id="UP001162640"/>
    </source>
</evidence>
<keyword evidence="1" id="KW-0175">Coiled coil</keyword>
<name>A0A9W7EKJ8_9STRA</name>
<feature type="compositionally biased region" description="Basic and acidic residues" evidence="2">
    <location>
        <begin position="884"/>
        <end position="895"/>
    </location>
</feature>
<reference evidence="4" key="1">
    <citation type="journal article" date="2023" name="Commun. Biol.">
        <title>Genome analysis of Parmales, the sister group of diatoms, reveals the evolutionary specialization of diatoms from phago-mixotrophs to photoautotrophs.</title>
        <authorList>
            <person name="Ban H."/>
            <person name="Sato S."/>
            <person name="Yoshikawa S."/>
            <person name="Yamada K."/>
            <person name="Nakamura Y."/>
            <person name="Ichinomiya M."/>
            <person name="Sato N."/>
            <person name="Blanc-Mathieu R."/>
            <person name="Endo H."/>
            <person name="Kuwata A."/>
            <person name="Ogata H."/>
        </authorList>
    </citation>
    <scope>NUCLEOTIDE SEQUENCE [LARGE SCALE GENOMIC DNA]</scope>
</reference>
<gene>
    <name evidence="3" type="ORF">TL16_g09869</name>
</gene>
<feature type="coiled-coil region" evidence="1">
    <location>
        <begin position="468"/>
        <end position="534"/>
    </location>
</feature>
<comment type="caution">
    <text evidence="3">The sequence shown here is derived from an EMBL/GenBank/DDBJ whole genome shotgun (WGS) entry which is preliminary data.</text>
</comment>
<dbReference type="PANTHER" id="PTHR23244">
    <property type="entry name" value="KELCH REPEAT DOMAIN"/>
    <property type="match status" value="1"/>
</dbReference>
<dbReference type="SUPFAM" id="SSF117281">
    <property type="entry name" value="Kelch motif"/>
    <property type="match status" value="1"/>
</dbReference>
<evidence type="ECO:0000256" key="2">
    <source>
        <dbReference type="SAM" id="MobiDB-lite"/>
    </source>
</evidence>
<protein>
    <recommendedName>
        <fullName evidence="5">Kelch repeat-containing protein</fullName>
    </recommendedName>
</protein>
<evidence type="ECO:0000313" key="3">
    <source>
        <dbReference type="EMBL" id="GMH84259.1"/>
    </source>
</evidence>
<dbReference type="EMBL" id="BLQM01000341">
    <property type="protein sequence ID" value="GMH84259.1"/>
    <property type="molecule type" value="Genomic_DNA"/>
</dbReference>
<dbReference type="Gene3D" id="2.120.10.80">
    <property type="entry name" value="Kelch-type beta propeller"/>
    <property type="match status" value="2"/>
</dbReference>